<protein>
    <submittedName>
        <fullName evidence="2">Uncharacterized protein</fullName>
    </submittedName>
</protein>
<sequence>MMKDFSDRSLLQEEQVRLEMQIQRLSTPLRLEKPIEQLKWETQETEEMLNSLHETMAGIHMSLHSGSPNGMDDHSNDDEFAEDEPRNHPEKK</sequence>
<dbReference type="Proteomes" id="UP001153069">
    <property type="component" value="Unassembled WGS sequence"/>
</dbReference>
<evidence type="ECO:0000313" key="3">
    <source>
        <dbReference type="Proteomes" id="UP001153069"/>
    </source>
</evidence>
<dbReference type="AlphaFoldDB" id="A0A9N8HPV2"/>
<evidence type="ECO:0000313" key="2">
    <source>
        <dbReference type="EMBL" id="CAB9520480.1"/>
    </source>
</evidence>
<keyword evidence="3" id="KW-1185">Reference proteome</keyword>
<gene>
    <name evidence="2" type="ORF">SEMRO_1105_G241940.1</name>
</gene>
<feature type="region of interest" description="Disordered" evidence="1">
    <location>
        <begin position="59"/>
        <end position="92"/>
    </location>
</feature>
<organism evidence="2 3">
    <name type="scientific">Seminavis robusta</name>
    <dbReference type="NCBI Taxonomy" id="568900"/>
    <lineage>
        <taxon>Eukaryota</taxon>
        <taxon>Sar</taxon>
        <taxon>Stramenopiles</taxon>
        <taxon>Ochrophyta</taxon>
        <taxon>Bacillariophyta</taxon>
        <taxon>Bacillariophyceae</taxon>
        <taxon>Bacillariophycidae</taxon>
        <taxon>Naviculales</taxon>
        <taxon>Naviculaceae</taxon>
        <taxon>Seminavis</taxon>
    </lineage>
</organism>
<dbReference type="EMBL" id="CAICTM010001103">
    <property type="protein sequence ID" value="CAB9520480.1"/>
    <property type="molecule type" value="Genomic_DNA"/>
</dbReference>
<evidence type="ECO:0000256" key="1">
    <source>
        <dbReference type="SAM" id="MobiDB-lite"/>
    </source>
</evidence>
<name>A0A9N8HPV2_9STRA</name>
<proteinExistence type="predicted"/>
<accession>A0A9N8HPV2</accession>
<comment type="caution">
    <text evidence="2">The sequence shown here is derived from an EMBL/GenBank/DDBJ whole genome shotgun (WGS) entry which is preliminary data.</text>
</comment>
<feature type="compositionally biased region" description="Basic and acidic residues" evidence="1">
    <location>
        <begin position="83"/>
        <end position="92"/>
    </location>
</feature>
<reference evidence="2" key="1">
    <citation type="submission" date="2020-06" db="EMBL/GenBank/DDBJ databases">
        <authorList>
            <consortium name="Plant Systems Biology data submission"/>
        </authorList>
    </citation>
    <scope>NUCLEOTIDE SEQUENCE</scope>
    <source>
        <strain evidence="2">D6</strain>
    </source>
</reference>